<dbReference type="EMBL" id="JAFHKP010000026">
    <property type="protein sequence ID" value="KAG5476649.1"/>
    <property type="molecule type" value="Genomic_DNA"/>
</dbReference>
<evidence type="ECO:0000313" key="2">
    <source>
        <dbReference type="EMBL" id="KAG5476649.1"/>
    </source>
</evidence>
<protein>
    <submittedName>
        <fullName evidence="2">Uncharacterized protein</fullName>
    </submittedName>
</protein>
<evidence type="ECO:0000313" key="3">
    <source>
        <dbReference type="Proteomes" id="UP000674179"/>
    </source>
</evidence>
<dbReference type="KEGG" id="lenr:94171059"/>
<dbReference type="Proteomes" id="UP000674179">
    <property type="component" value="Chromosome 26"/>
</dbReference>
<keyword evidence="3" id="KW-1185">Reference proteome</keyword>
<organism evidence="2 3">
    <name type="scientific">Leishmania enriettii</name>
    <dbReference type="NCBI Taxonomy" id="5663"/>
    <lineage>
        <taxon>Eukaryota</taxon>
        <taxon>Discoba</taxon>
        <taxon>Euglenozoa</taxon>
        <taxon>Kinetoplastea</taxon>
        <taxon>Metakinetoplastina</taxon>
        <taxon>Trypanosomatida</taxon>
        <taxon>Trypanosomatidae</taxon>
        <taxon>Leishmaniinae</taxon>
        <taxon>Leishmania</taxon>
    </lineage>
</organism>
<accession>A0A836GPX5</accession>
<dbReference type="AlphaFoldDB" id="A0A836GPX5"/>
<gene>
    <name evidence="2" type="ORF">CUR178_03822</name>
</gene>
<sequence length="134" mass="14312">MLTTAQQMCALDVAVDDDDQQPFFMRNGMTCALPSAEAAAYQRRCLESSLLREYMEPDELLSLGSLAKGALGPHSPRRGQPSSALPKSSTTTSDFAGSNAQKSAALLRSPGAPRSSTRATPALRRWVAASARRV</sequence>
<feature type="region of interest" description="Disordered" evidence="1">
    <location>
        <begin position="66"/>
        <end position="123"/>
    </location>
</feature>
<comment type="caution">
    <text evidence="2">The sequence shown here is derived from an EMBL/GenBank/DDBJ whole genome shotgun (WGS) entry which is preliminary data.</text>
</comment>
<name>A0A836GPX5_LEIEN</name>
<dbReference type="GeneID" id="94171059"/>
<feature type="compositionally biased region" description="Polar residues" evidence="1">
    <location>
        <begin position="80"/>
        <end position="102"/>
    </location>
</feature>
<proteinExistence type="predicted"/>
<evidence type="ECO:0000256" key="1">
    <source>
        <dbReference type="SAM" id="MobiDB-lite"/>
    </source>
</evidence>
<reference evidence="2 3" key="1">
    <citation type="submission" date="2021-02" db="EMBL/GenBank/DDBJ databases">
        <title>Leishmania (Mundinia) enrietti genome sequencing and assembly.</title>
        <authorList>
            <person name="Almutairi H."/>
            <person name="Gatherer D."/>
        </authorList>
    </citation>
    <scope>NUCLEOTIDE SEQUENCE [LARGE SCALE GENOMIC DNA]</scope>
    <source>
        <strain evidence="2">CUR178</strain>
    </source>
</reference>
<dbReference type="RefSeq" id="XP_067692115.1">
    <property type="nucleotide sequence ID" value="XM_067835549.1"/>
</dbReference>